<comment type="caution">
    <text evidence="2">The sequence shown here is derived from an EMBL/GenBank/DDBJ whole genome shotgun (WGS) entry which is preliminary data.</text>
</comment>
<dbReference type="EMBL" id="VFFF01000004">
    <property type="protein sequence ID" value="TNY30576.1"/>
    <property type="molecule type" value="Genomic_DNA"/>
</dbReference>
<dbReference type="Pfam" id="PF01177">
    <property type="entry name" value="Asp_Glu_race"/>
    <property type="match status" value="1"/>
</dbReference>
<accession>A0A5C5G7C6</accession>
<dbReference type="RefSeq" id="WP_140197371.1">
    <property type="nucleotide sequence ID" value="NZ_CP065915.1"/>
</dbReference>
<sequence>MRIAVLNPNSSEAVTRSMARCLERQVALTDHQIDCHTLTSAPKGIETDEDVRAVAPKAADWVRSVEADACVIACFSDPGLTEAREVAGKPVFGIAESAYGRTLVLGQRFGVISLGQSSISRHRAMIERMGILSRLGGDRAVEMSVAEANDADRAASRIAAVGRQLREEDGADVLVLGCAGMGEQRERLQEETGCIVIDPVQAAVADAVAALDIGWVRPQPHV</sequence>
<dbReference type="PANTHER" id="PTHR28047">
    <property type="entry name" value="PROTEIN DCG1"/>
    <property type="match status" value="1"/>
</dbReference>
<dbReference type="Gene3D" id="3.40.50.12500">
    <property type="match status" value="1"/>
</dbReference>
<evidence type="ECO:0000313" key="3">
    <source>
        <dbReference type="Proteomes" id="UP000314011"/>
    </source>
</evidence>
<dbReference type="InterPro" id="IPR053714">
    <property type="entry name" value="Iso_Racemase_Enz_sf"/>
</dbReference>
<dbReference type="AlphaFoldDB" id="A0A5C5G7C6"/>
<dbReference type="InterPro" id="IPR052186">
    <property type="entry name" value="Hydantoin_racemase-like"/>
</dbReference>
<gene>
    <name evidence="2" type="ORF">FHY64_18510</name>
</gene>
<proteinExistence type="inferred from homology"/>
<dbReference type="InterPro" id="IPR015942">
    <property type="entry name" value="Asp/Glu/hydantoin_racemase"/>
</dbReference>
<keyword evidence="3" id="KW-1185">Reference proteome</keyword>
<reference evidence="2 3" key="1">
    <citation type="submission" date="2019-06" db="EMBL/GenBank/DDBJ databases">
        <title>Genome of new Rhodobacteraceae sp. SM1903.</title>
        <authorList>
            <person name="Ren X."/>
        </authorList>
    </citation>
    <scope>NUCLEOTIDE SEQUENCE [LARGE SCALE GENOMIC DNA]</scope>
    <source>
        <strain evidence="2 3">SM1903</strain>
    </source>
</reference>
<dbReference type="OrthoDB" id="9791723at2"/>
<dbReference type="Proteomes" id="UP000314011">
    <property type="component" value="Unassembled WGS sequence"/>
</dbReference>
<organism evidence="2 3">
    <name type="scientific">Pelagovum pacificum</name>
    <dbReference type="NCBI Taxonomy" id="2588711"/>
    <lineage>
        <taxon>Bacteria</taxon>
        <taxon>Pseudomonadati</taxon>
        <taxon>Pseudomonadota</taxon>
        <taxon>Alphaproteobacteria</taxon>
        <taxon>Rhodobacterales</taxon>
        <taxon>Paracoccaceae</taxon>
        <taxon>Pelagovum</taxon>
    </lineage>
</organism>
<dbReference type="GO" id="GO:0047661">
    <property type="term" value="F:amino-acid racemase activity"/>
    <property type="evidence" value="ECO:0007669"/>
    <property type="project" value="InterPro"/>
</dbReference>
<comment type="similarity">
    <text evidence="1">Belongs to the HyuE racemase family.</text>
</comment>
<protein>
    <submittedName>
        <fullName evidence="2">Hydantoin racemase</fullName>
    </submittedName>
</protein>
<name>A0A5C5G7C6_9RHOB</name>
<dbReference type="PANTHER" id="PTHR28047:SF5">
    <property type="entry name" value="PROTEIN DCG1"/>
    <property type="match status" value="1"/>
</dbReference>
<evidence type="ECO:0000313" key="2">
    <source>
        <dbReference type="EMBL" id="TNY30576.1"/>
    </source>
</evidence>
<evidence type="ECO:0000256" key="1">
    <source>
        <dbReference type="ARBA" id="ARBA00038414"/>
    </source>
</evidence>